<sequence>MELQTHMIKIVRKLLMLFYRTYHEEKGFTSDIYKNVCAAIVHRMEYGVPPEPADETPWLMALVKYVEEMIGQKALEERRYMLREVCVAQELILKKRSYDKATWEWPRLLDELAHESQFGERVGVTTDPRHASPLPVDQSTPMLLSREVEALIHKHLDL</sequence>
<comment type="caution">
    <text evidence="1">The sequence shown here is derived from an EMBL/GenBank/DDBJ whole genome shotgun (WGS) entry which is preliminary data.</text>
</comment>
<organism evidence="1 2">
    <name type="scientific">Ganoderma sinense ZZ0214-1</name>
    <dbReference type="NCBI Taxonomy" id="1077348"/>
    <lineage>
        <taxon>Eukaryota</taxon>
        <taxon>Fungi</taxon>
        <taxon>Dikarya</taxon>
        <taxon>Basidiomycota</taxon>
        <taxon>Agaricomycotina</taxon>
        <taxon>Agaricomycetes</taxon>
        <taxon>Polyporales</taxon>
        <taxon>Polyporaceae</taxon>
        <taxon>Ganoderma</taxon>
    </lineage>
</organism>
<keyword evidence="2" id="KW-1185">Reference proteome</keyword>
<dbReference type="EMBL" id="AYKW01000023">
    <property type="protein sequence ID" value="PIL28882.1"/>
    <property type="molecule type" value="Genomic_DNA"/>
</dbReference>
<reference evidence="1 2" key="1">
    <citation type="journal article" date="2015" name="Sci. Rep.">
        <title>Chromosome-level genome map provides insights into diverse defense mechanisms in the medicinal fungus Ganoderma sinense.</title>
        <authorList>
            <person name="Zhu Y."/>
            <person name="Xu J."/>
            <person name="Sun C."/>
            <person name="Zhou S."/>
            <person name="Xu H."/>
            <person name="Nelson D.R."/>
            <person name="Qian J."/>
            <person name="Song J."/>
            <person name="Luo H."/>
            <person name="Xiang L."/>
            <person name="Li Y."/>
            <person name="Xu Z."/>
            <person name="Ji A."/>
            <person name="Wang L."/>
            <person name="Lu S."/>
            <person name="Hayward A."/>
            <person name="Sun W."/>
            <person name="Li X."/>
            <person name="Schwartz D.C."/>
            <person name="Wang Y."/>
            <person name="Chen S."/>
        </authorList>
    </citation>
    <scope>NUCLEOTIDE SEQUENCE [LARGE SCALE GENOMIC DNA]</scope>
    <source>
        <strain evidence="1 2">ZZ0214-1</strain>
    </source>
</reference>
<proteinExistence type="predicted"/>
<evidence type="ECO:0000313" key="1">
    <source>
        <dbReference type="EMBL" id="PIL28882.1"/>
    </source>
</evidence>
<accession>A0A2G8S535</accession>
<evidence type="ECO:0000313" key="2">
    <source>
        <dbReference type="Proteomes" id="UP000230002"/>
    </source>
</evidence>
<gene>
    <name evidence="1" type="ORF">GSI_08928</name>
</gene>
<protein>
    <submittedName>
        <fullName evidence="1">Uncharacterized protein</fullName>
    </submittedName>
</protein>
<dbReference type="AlphaFoldDB" id="A0A2G8S535"/>
<name>A0A2G8S535_9APHY</name>
<dbReference type="Proteomes" id="UP000230002">
    <property type="component" value="Unassembled WGS sequence"/>
</dbReference>